<gene>
    <name evidence="10" type="ORF">ACFFK0_07200</name>
</gene>
<evidence type="ECO:0000256" key="7">
    <source>
        <dbReference type="SAM" id="MobiDB-lite"/>
    </source>
</evidence>
<evidence type="ECO:0000256" key="5">
    <source>
        <dbReference type="ARBA" id="ARBA00023012"/>
    </source>
</evidence>
<dbReference type="SMART" id="SM00387">
    <property type="entry name" value="HATPase_c"/>
    <property type="match status" value="1"/>
</dbReference>
<evidence type="ECO:0000313" key="11">
    <source>
        <dbReference type="Proteomes" id="UP001589776"/>
    </source>
</evidence>
<dbReference type="EC" id="2.7.13.3" evidence="10"/>
<evidence type="ECO:0000256" key="3">
    <source>
        <dbReference type="ARBA" id="ARBA00022777"/>
    </source>
</evidence>
<protein>
    <submittedName>
        <fullName evidence="10">Sensor histidine kinase</fullName>
        <ecNumber evidence="10">2.7.13.3</ecNumber>
    </submittedName>
</protein>
<evidence type="ECO:0000256" key="8">
    <source>
        <dbReference type="SAM" id="Phobius"/>
    </source>
</evidence>
<dbReference type="Gene3D" id="6.10.340.10">
    <property type="match status" value="1"/>
</dbReference>
<dbReference type="InterPro" id="IPR036890">
    <property type="entry name" value="HATPase_C_sf"/>
</dbReference>
<dbReference type="RefSeq" id="WP_377469369.1">
    <property type="nucleotide sequence ID" value="NZ_JBHLWN010000027.1"/>
</dbReference>
<organism evidence="10 11">
    <name type="scientific">Paenibacillus chartarius</name>
    <dbReference type="NCBI Taxonomy" id="747481"/>
    <lineage>
        <taxon>Bacteria</taxon>
        <taxon>Bacillati</taxon>
        <taxon>Bacillota</taxon>
        <taxon>Bacilli</taxon>
        <taxon>Bacillales</taxon>
        <taxon>Paenibacillaceae</taxon>
        <taxon>Paenibacillus</taxon>
    </lineage>
</organism>
<dbReference type="Pfam" id="PF02518">
    <property type="entry name" value="HATPase_c"/>
    <property type="match status" value="1"/>
</dbReference>
<dbReference type="Pfam" id="PF06580">
    <property type="entry name" value="His_kinase"/>
    <property type="match status" value="1"/>
</dbReference>
<sequence length="604" mass="68244">MSRWYNPFHRFRIDNVLFLVFAGFLTLLITLIMWISYTLSARTQTSSTFHYQQGMLNRLGNELNVQLRSVEQTSLALSLNTPFLHYLTMSGDYYDRNRARLEVSQNYLQPLVNSSMLLQSVQVYMNNPTVTDLNSDVQFLPRSMLEDEPWYPSAEKSDSLWVGEHNVGSPQGTVPVVSFVRHLARDGGPQLGTLVLNVKLKALQDTLNEDLQGAGRLLLDSGGRLLLRTESAPHMVAVSGLLADIVKDSGYRRVRLSGADSSGESDMLMVWTRDYREGWLLVELTPYRDIMRSSVRLAGTLAIVGALALGVAAIVTLYVSRLFTAPVRELLALMKAYSLNRTIRHAQTNYGNEFGSLFAGYRRLIERVEELYASLERQYKAQREAEIRALQAMINPHFLYNTLDQVNWMAIEAGQERISEVLELMGQMFRIGLSNGSSFITLRDELQHTECYLRIQQLKWGEGLSYVIEGGDQFPECYIPKLTIQPFVENAIRHGLHGRSAGLITVRVETEQSGLLIRVTDDGIGLAPDWDAKRYRKTGGYGIRNVKERIEAYFGAPYGIGLTTLPDQAGTEVRIRIPLLADMPESETGVEERSEPDVENRSRR</sequence>
<name>A0ABV6DHX3_9BACL</name>
<keyword evidence="4" id="KW-0067">ATP-binding</keyword>
<dbReference type="InterPro" id="IPR003594">
    <property type="entry name" value="HATPase_dom"/>
</dbReference>
<evidence type="ECO:0000256" key="2">
    <source>
        <dbReference type="ARBA" id="ARBA00022741"/>
    </source>
</evidence>
<dbReference type="PANTHER" id="PTHR34220:SF7">
    <property type="entry name" value="SENSOR HISTIDINE KINASE YPDA"/>
    <property type="match status" value="1"/>
</dbReference>
<feature type="transmembrane region" description="Helical" evidence="8">
    <location>
        <begin position="16"/>
        <end position="37"/>
    </location>
</feature>
<keyword evidence="5" id="KW-0902">Two-component regulatory system</keyword>
<evidence type="ECO:0000259" key="9">
    <source>
        <dbReference type="PROSITE" id="PS50109"/>
    </source>
</evidence>
<dbReference type="InterPro" id="IPR005467">
    <property type="entry name" value="His_kinase_dom"/>
</dbReference>
<feature type="coiled-coil region" evidence="6">
    <location>
        <begin position="358"/>
        <end position="385"/>
    </location>
</feature>
<keyword evidence="11" id="KW-1185">Reference proteome</keyword>
<evidence type="ECO:0000256" key="4">
    <source>
        <dbReference type="ARBA" id="ARBA00022840"/>
    </source>
</evidence>
<proteinExistence type="predicted"/>
<dbReference type="PANTHER" id="PTHR34220">
    <property type="entry name" value="SENSOR HISTIDINE KINASE YPDA"/>
    <property type="match status" value="1"/>
</dbReference>
<keyword evidence="8" id="KW-1133">Transmembrane helix</keyword>
<dbReference type="PROSITE" id="PS50109">
    <property type="entry name" value="HIS_KIN"/>
    <property type="match status" value="1"/>
</dbReference>
<reference evidence="10 11" key="1">
    <citation type="submission" date="2024-09" db="EMBL/GenBank/DDBJ databases">
        <authorList>
            <person name="Sun Q."/>
            <person name="Mori K."/>
        </authorList>
    </citation>
    <scope>NUCLEOTIDE SEQUENCE [LARGE SCALE GENOMIC DNA]</scope>
    <source>
        <strain evidence="10 11">CCM 7759</strain>
    </source>
</reference>
<feature type="compositionally biased region" description="Basic and acidic residues" evidence="7">
    <location>
        <begin position="590"/>
        <end position="604"/>
    </location>
</feature>
<keyword evidence="8" id="KW-0812">Transmembrane</keyword>
<evidence type="ECO:0000313" key="10">
    <source>
        <dbReference type="EMBL" id="MFC0212246.1"/>
    </source>
</evidence>
<keyword evidence="2" id="KW-0547">Nucleotide-binding</keyword>
<feature type="domain" description="Histidine kinase" evidence="9">
    <location>
        <begin position="484"/>
        <end position="581"/>
    </location>
</feature>
<evidence type="ECO:0000256" key="6">
    <source>
        <dbReference type="SAM" id="Coils"/>
    </source>
</evidence>
<keyword evidence="8" id="KW-0472">Membrane</keyword>
<dbReference type="InterPro" id="IPR010559">
    <property type="entry name" value="Sig_transdc_His_kin_internal"/>
</dbReference>
<keyword evidence="6" id="KW-0175">Coiled coil</keyword>
<accession>A0ABV6DHX3</accession>
<keyword evidence="3 10" id="KW-0418">Kinase</keyword>
<dbReference type="Gene3D" id="3.30.565.10">
    <property type="entry name" value="Histidine kinase-like ATPase, C-terminal domain"/>
    <property type="match status" value="1"/>
</dbReference>
<feature type="region of interest" description="Disordered" evidence="7">
    <location>
        <begin position="584"/>
        <end position="604"/>
    </location>
</feature>
<feature type="transmembrane region" description="Helical" evidence="8">
    <location>
        <begin position="297"/>
        <end position="319"/>
    </location>
</feature>
<dbReference type="EMBL" id="JBHLWN010000027">
    <property type="protein sequence ID" value="MFC0212246.1"/>
    <property type="molecule type" value="Genomic_DNA"/>
</dbReference>
<dbReference type="InterPro" id="IPR050640">
    <property type="entry name" value="Bact_2-comp_sensor_kinase"/>
</dbReference>
<dbReference type="Proteomes" id="UP001589776">
    <property type="component" value="Unassembled WGS sequence"/>
</dbReference>
<comment type="caution">
    <text evidence="10">The sequence shown here is derived from an EMBL/GenBank/DDBJ whole genome shotgun (WGS) entry which is preliminary data.</text>
</comment>
<keyword evidence="1 10" id="KW-0808">Transferase</keyword>
<dbReference type="GO" id="GO:0004673">
    <property type="term" value="F:protein histidine kinase activity"/>
    <property type="evidence" value="ECO:0007669"/>
    <property type="project" value="UniProtKB-EC"/>
</dbReference>
<dbReference type="SUPFAM" id="SSF55874">
    <property type="entry name" value="ATPase domain of HSP90 chaperone/DNA topoisomerase II/histidine kinase"/>
    <property type="match status" value="1"/>
</dbReference>
<evidence type="ECO:0000256" key="1">
    <source>
        <dbReference type="ARBA" id="ARBA00022679"/>
    </source>
</evidence>